<keyword evidence="3" id="KW-1185">Reference proteome</keyword>
<feature type="region of interest" description="Disordered" evidence="1">
    <location>
        <begin position="83"/>
        <end position="149"/>
    </location>
</feature>
<feature type="compositionally biased region" description="Polar residues" evidence="1">
    <location>
        <begin position="90"/>
        <end position="101"/>
    </location>
</feature>
<accession>A0A5M9JZM5</accession>
<proteinExistence type="predicted"/>
<reference evidence="2 3" key="1">
    <citation type="submission" date="2019-06" db="EMBL/GenBank/DDBJ databases">
        <title>Genome Sequence of the Brown Rot Fungal Pathogen Monilinia fructicola.</title>
        <authorList>
            <person name="De Miccolis Angelini R.M."/>
            <person name="Landi L."/>
            <person name="Abate D."/>
            <person name="Pollastro S."/>
            <person name="Romanazzi G."/>
            <person name="Faretra F."/>
        </authorList>
    </citation>
    <scope>NUCLEOTIDE SEQUENCE [LARGE SCALE GENOMIC DNA]</scope>
    <source>
        <strain evidence="2 3">Mfrc123</strain>
    </source>
</reference>
<feature type="region of interest" description="Disordered" evidence="1">
    <location>
        <begin position="182"/>
        <end position="214"/>
    </location>
</feature>
<evidence type="ECO:0000313" key="2">
    <source>
        <dbReference type="EMBL" id="KAA8574107.1"/>
    </source>
</evidence>
<dbReference type="Proteomes" id="UP000322873">
    <property type="component" value="Unassembled WGS sequence"/>
</dbReference>
<feature type="compositionally biased region" description="Low complexity" evidence="1">
    <location>
        <begin position="139"/>
        <end position="149"/>
    </location>
</feature>
<protein>
    <submittedName>
        <fullName evidence="2">Uncharacterized protein</fullName>
    </submittedName>
</protein>
<dbReference type="VEuPathDB" id="FungiDB:MFRU_001g00890"/>
<feature type="compositionally biased region" description="Basic and acidic residues" evidence="1">
    <location>
        <begin position="121"/>
        <end position="132"/>
    </location>
</feature>
<evidence type="ECO:0000313" key="3">
    <source>
        <dbReference type="Proteomes" id="UP000322873"/>
    </source>
</evidence>
<dbReference type="EMBL" id="VICG01000003">
    <property type="protein sequence ID" value="KAA8574107.1"/>
    <property type="molecule type" value="Genomic_DNA"/>
</dbReference>
<comment type="caution">
    <text evidence="2">The sequence shown here is derived from an EMBL/GenBank/DDBJ whole genome shotgun (WGS) entry which is preliminary data.</text>
</comment>
<name>A0A5M9JZM5_MONFR</name>
<dbReference type="AlphaFoldDB" id="A0A5M9JZM5"/>
<sequence>MPEYKFTPKKPFSNGTIRRTAEWNKENPPSYNSYLTEAKEWEDLHLDNHQNNNEDICSKVVRASTGSARVSAATITAPRHAYIPHERETISGSKAQDTGATESVGPEWSCESNPDSPCRTEPTRLEDPRDNTENSGVVSSSKTTHNSSSWLNRLSTQCTHAFGATITAPRQVHFPGDRKLEQTPKEHLSGIDAHVDPLGDLDRESRPTGRKGCNGFDKTRKLLAKILMERTSGMDGSASRPHAKSPKNVAPSNQILYETAADGFIRWALEFYLKNRDRYGPGTTVHDFMIVKLMDEEYGLPGDGETKEYLYGEWEYLWVDDGDGVCENETHVPAKITQLPHPPSIKNRLCVLGNLGPTAEDWKWWFGEWKKVPGAIWEWKPREEIWPWQRSYWTEA</sequence>
<feature type="compositionally biased region" description="Basic and acidic residues" evidence="1">
    <location>
        <begin position="182"/>
        <end position="207"/>
    </location>
</feature>
<organism evidence="2 3">
    <name type="scientific">Monilinia fructicola</name>
    <name type="common">Brown rot fungus</name>
    <name type="synonym">Ciboria fructicola</name>
    <dbReference type="NCBI Taxonomy" id="38448"/>
    <lineage>
        <taxon>Eukaryota</taxon>
        <taxon>Fungi</taxon>
        <taxon>Dikarya</taxon>
        <taxon>Ascomycota</taxon>
        <taxon>Pezizomycotina</taxon>
        <taxon>Leotiomycetes</taxon>
        <taxon>Helotiales</taxon>
        <taxon>Sclerotiniaceae</taxon>
        <taxon>Monilinia</taxon>
    </lineage>
</organism>
<gene>
    <name evidence="2" type="ORF">EYC84_005629</name>
</gene>
<evidence type="ECO:0000256" key="1">
    <source>
        <dbReference type="SAM" id="MobiDB-lite"/>
    </source>
</evidence>